<evidence type="ECO:0000259" key="5">
    <source>
        <dbReference type="Pfam" id="PF13472"/>
    </source>
</evidence>
<evidence type="ECO:0000313" key="7">
    <source>
        <dbReference type="Proteomes" id="UP000198832"/>
    </source>
</evidence>
<feature type="chain" id="PRO_5038850798" evidence="4">
    <location>
        <begin position="24"/>
        <end position="331"/>
    </location>
</feature>
<dbReference type="SUPFAM" id="SSF52266">
    <property type="entry name" value="SGNH hydrolase"/>
    <property type="match status" value="1"/>
</dbReference>
<feature type="active site" evidence="1">
    <location>
        <position position="313"/>
    </location>
</feature>
<dbReference type="Pfam" id="PF13472">
    <property type="entry name" value="Lipase_GDSL_2"/>
    <property type="match status" value="1"/>
</dbReference>
<dbReference type="InterPro" id="IPR036514">
    <property type="entry name" value="SGNH_hydro_sf"/>
</dbReference>
<reference evidence="6 7" key="1">
    <citation type="submission" date="2016-10" db="EMBL/GenBank/DDBJ databases">
        <authorList>
            <person name="de Groot N.N."/>
        </authorList>
    </citation>
    <scope>NUCLEOTIDE SEQUENCE [LARGE SCALE GENOMIC DNA]</scope>
    <source>
        <strain evidence="6 7">CGMCC 1.7056</strain>
    </source>
</reference>
<accession>A0A1I1EWN3</accession>
<evidence type="ECO:0000256" key="4">
    <source>
        <dbReference type="SAM" id="SignalP"/>
    </source>
</evidence>
<dbReference type="PANTHER" id="PTHR37981">
    <property type="entry name" value="LIPASE 2"/>
    <property type="match status" value="1"/>
</dbReference>
<protein>
    <submittedName>
        <fullName evidence="6">Lysophospholipase L1</fullName>
    </submittedName>
</protein>
<evidence type="ECO:0000256" key="1">
    <source>
        <dbReference type="PIRSR" id="PIRSR637460-1"/>
    </source>
</evidence>
<dbReference type="RefSeq" id="WP_091120533.1">
    <property type="nucleotide sequence ID" value="NZ_FOLB01000002.1"/>
</dbReference>
<evidence type="ECO:0000313" key="6">
    <source>
        <dbReference type="EMBL" id="SFB91126.1"/>
    </source>
</evidence>
<dbReference type="Proteomes" id="UP000198832">
    <property type="component" value="Unassembled WGS sequence"/>
</dbReference>
<dbReference type="PANTHER" id="PTHR37981:SF1">
    <property type="entry name" value="SGNH HYDROLASE-TYPE ESTERASE DOMAIN-CONTAINING PROTEIN"/>
    <property type="match status" value="1"/>
</dbReference>
<dbReference type="STRING" id="574651.SAMN04487968_102261"/>
<feature type="active site" description="Nucleophile" evidence="1">
    <location>
        <position position="95"/>
    </location>
</feature>
<evidence type="ECO:0000256" key="3">
    <source>
        <dbReference type="SAM" id="MobiDB-lite"/>
    </source>
</evidence>
<proteinExistence type="predicted"/>
<dbReference type="CDD" id="cd01823">
    <property type="entry name" value="SEST_like"/>
    <property type="match status" value="1"/>
</dbReference>
<sequence>MAARSFTALVLGGLLALPLSACGASSDGGGAAAPAPAASSGASSGVSSAPSSAASSAASSGASPGASPAASPAAAEVSAGAAAGRFGRYVALGDSYTAAPGIPGRTSDDGCLRSDRNYPHLLAAALGARLTDVSCGGASTADVRRAQLRGVRPQLDAVTADTDLVTIGLGGNDLNLFGSLIGACVRPDAASVPGTPCADALGSKVAPTLDRMEQRLVGVVRAVRHRAPSAKVLLVGYPQIIPASGRCADVPFAAGDYRFARRVNHGLTQAVRHVAVDSRVTYVDLWAASAGHDVCSADPWINGLSGQGAAPFHPFAVEQVAVAQEVATALS</sequence>
<feature type="disulfide bond" evidence="2">
    <location>
        <begin position="111"/>
        <end position="135"/>
    </location>
</feature>
<keyword evidence="4" id="KW-0732">Signal</keyword>
<feature type="region of interest" description="Disordered" evidence="3">
    <location>
        <begin position="26"/>
        <end position="71"/>
    </location>
</feature>
<feature type="disulfide bond" evidence="2">
    <location>
        <begin position="247"/>
        <end position="295"/>
    </location>
</feature>
<feature type="domain" description="SGNH hydrolase-type esterase" evidence="5">
    <location>
        <begin position="91"/>
        <end position="314"/>
    </location>
</feature>
<organism evidence="6 7">
    <name type="scientific">Nocardioides terrae</name>
    <dbReference type="NCBI Taxonomy" id="574651"/>
    <lineage>
        <taxon>Bacteria</taxon>
        <taxon>Bacillati</taxon>
        <taxon>Actinomycetota</taxon>
        <taxon>Actinomycetes</taxon>
        <taxon>Propionibacteriales</taxon>
        <taxon>Nocardioidaceae</taxon>
        <taxon>Nocardioides</taxon>
    </lineage>
</organism>
<keyword evidence="2" id="KW-1015">Disulfide bond</keyword>
<dbReference type="EMBL" id="FOLB01000002">
    <property type="protein sequence ID" value="SFB91126.1"/>
    <property type="molecule type" value="Genomic_DNA"/>
</dbReference>
<keyword evidence="7" id="KW-1185">Reference proteome</keyword>
<dbReference type="OrthoDB" id="5503950at2"/>
<name>A0A1I1EWN3_9ACTN</name>
<feature type="signal peptide" evidence="4">
    <location>
        <begin position="1"/>
        <end position="23"/>
    </location>
</feature>
<dbReference type="GO" id="GO:0004806">
    <property type="term" value="F:triacylglycerol lipase activity"/>
    <property type="evidence" value="ECO:0007669"/>
    <property type="project" value="TreeGrafter"/>
</dbReference>
<dbReference type="InterPro" id="IPR013830">
    <property type="entry name" value="SGNH_hydro"/>
</dbReference>
<evidence type="ECO:0000256" key="2">
    <source>
        <dbReference type="PIRSR" id="PIRSR637460-2"/>
    </source>
</evidence>
<dbReference type="InterPro" id="IPR037460">
    <property type="entry name" value="SEST-like"/>
</dbReference>
<dbReference type="AlphaFoldDB" id="A0A1I1EWN3"/>
<dbReference type="GO" id="GO:0019433">
    <property type="term" value="P:triglyceride catabolic process"/>
    <property type="evidence" value="ECO:0007669"/>
    <property type="project" value="TreeGrafter"/>
</dbReference>
<feature type="disulfide bond" evidence="2">
    <location>
        <begin position="184"/>
        <end position="197"/>
    </location>
</feature>
<dbReference type="Gene3D" id="3.40.50.1110">
    <property type="entry name" value="SGNH hydrolase"/>
    <property type="match status" value="1"/>
</dbReference>
<gene>
    <name evidence="6" type="ORF">SAMN04487968_102261</name>
</gene>
<feature type="compositionally biased region" description="Low complexity" evidence="3">
    <location>
        <begin position="32"/>
        <end position="71"/>
    </location>
</feature>